<proteinExistence type="predicted"/>
<evidence type="ECO:0000259" key="1">
    <source>
        <dbReference type="Pfam" id="PF01710"/>
    </source>
</evidence>
<dbReference type="InterPro" id="IPR002622">
    <property type="entry name" value="Transposase_14"/>
</dbReference>
<dbReference type="EMBL" id="PQWO01000028">
    <property type="protein sequence ID" value="PZD70784.1"/>
    <property type="molecule type" value="Genomic_DNA"/>
</dbReference>
<dbReference type="Pfam" id="PF01710">
    <property type="entry name" value="HTH_Tnp_IS630"/>
    <property type="match status" value="1"/>
</dbReference>
<comment type="caution">
    <text evidence="2">The sequence shown here is derived from an EMBL/GenBank/DDBJ whole genome shotgun (WGS) entry which is preliminary data.</text>
</comment>
<gene>
    <name evidence="2" type="ORF">C1752_09127</name>
</gene>
<reference evidence="2 3" key="1">
    <citation type="journal article" date="2018" name="Sci. Rep.">
        <title>A novel species of the marine cyanobacterium Acaryochloris with a unique pigment content and lifestyle.</title>
        <authorList>
            <person name="Partensky F."/>
            <person name="Six C."/>
            <person name="Ratin M."/>
            <person name="Garczarek L."/>
            <person name="Vaulot D."/>
            <person name="Probert I."/>
            <person name="Calteau A."/>
            <person name="Gourvil P."/>
            <person name="Marie D."/>
            <person name="Grebert T."/>
            <person name="Bouchier C."/>
            <person name="Le Panse S."/>
            <person name="Gachenot M."/>
            <person name="Rodriguez F."/>
            <person name="Garrido J.L."/>
        </authorList>
    </citation>
    <scope>NUCLEOTIDE SEQUENCE [LARGE SCALE GENOMIC DNA]</scope>
    <source>
        <strain evidence="2 3">RCC1774</strain>
    </source>
</reference>
<protein>
    <recommendedName>
        <fullName evidence="1">Transposase Synechocystis PCC 6803 domain-containing protein</fullName>
    </recommendedName>
</protein>
<evidence type="ECO:0000313" key="3">
    <source>
        <dbReference type="Proteomes" id="UP000248857"/>
    </source>
</evidence>
<dbReference type="AlphaFoldDB" id="A0A2W1JKR2"/>
<dbReference type="Proteomes" id="UP000248857">
    <property type="component" value="Unassembled WGS sequence"/>
</dbReference>
<dbReference type="InterPro" id="IPR009057">
    <property type="entry name" value="Homeodomain-like_sf"/>
</dbReference>
<name>A0A2W1JKR2_9CYAN</name>
<dbReference type="SUPFAM" id="SSF46689">
    <property type="entry name" value="Homeodomain-like"/>
    <property type="match status" value="1"/>
</dbReference>
<accession>A0A2W1JKR2</accession>
<evidence type="ECO:0000313" key="2">
    <source>
        <dbReference type="EMBL" id="PZD70784.1"/>
    </source>
</evidence>
<organism evidence="2 3">
    <name type="scientific">Acaryochloris thomasi RCC1774</name>
    <dbReference type="NCBI Taxonomy" id="1764569"/>
    <lineage>
        <taxon>Bacteria</taxon>
        <taxon>Bacillati</taxon>
        <taxon>Cyanobacteriota</taxon>
        <taxon>Cyanophyceae</taxon>
        <taxon>Acaryochloridales</taxon>
        <taxon>Acaryochloridaceae</taxon>
        <taxon>Acaryochloris</taxon>
        <taxon>Acaryochloris thomasi</taxon>
    </lineage>
</organism>
<keyword evidence="3" id="KW-1185">Reference proteome</keyword>
<feature type="domain" description="Transposase Synechocystis PCC 6803" evidence="1">
    <location>
        <begin position="1"/>
        <end position="121"/>
    </location>
</feature>
<sequence length="125" mass="14540">MPYSYNLRRKAIDAINSGQRKVDVCRILNISRNTLHLWLQRAESIGDGQAITNYQQGNRHKITDWPRFREFAQQHCDKTQSPMAALWGESVTQQNISDAFHKIGFTRKKRPMVIKNKMKSNAKPL</sequence>